<feature type="transmembrane region" description="Helical" evidence="6">
    <location>
        <begin position="156"/>
        <end position="175"/>
    </location>
</feature>
<evidence type="ECO:0000256" key="4">
    <source>
        <dbReference type="ARBA" id="ARBA00022989"/>
    </source>
</evidence>
<comment type="subcellular location">
    <subcellularLocation>
        <location evidence="1">Cell membrane</location>
        <topology evidence="1">Multi-pass membrane protein</topology>
    </subcellularLocation>
</comment>
<dbReference type="STRING" id="1437059.A6A05_00080"/>
<gene>
    <name evidence="7" type="ORF">A6A05_00080</name>
</gene>
<keyword evidence="4 6" id="KW-1133">Transmembrane helix</keyword>
<feature type="transmembrane region" description="Helical" evidence="6">
    <location>
        <begin position="212"/>
        <end position="236"/>
    </location>
</feature>
<feature type="transmembrane region" description="Helical" evidence="6">
    <location>
        <begin position="118"/>
        <end position="144"/>
    </location>
</feature>
<evidence type="ECO:0000313" key="7">
    <source>
        <dbReference type="EMBL" id="OAN54993.1"/>
    </source>
</evidence>
<dbReference type="PANTHER" id="PTHR39087">
    <property type="entry name" value="UPF0104 MEMBRANE PROTEIN MJ1595"/>
    <property type="match status" value="1"/>
</dbReference>
<dbReference type="AlphaFoldDB" id="A0A178MWT6"/>
<name>A0A178MWT6_9PROT</name>
<comment type="caution">
    <text evidence="7">The sequence shown here is derived from an EMBL/GenBank/DDBJ whole genome shotgun (WGS) entry which is preliminary data.</text>
</comment>
<dbReference type="Pfam" id="PF03706">
    <property type="entry name" value="LPG_synthase_TM"/>
    <property type="match status" value="1"/>
</dbReference>
<proteinExistence type="predicted"/>
<feature type="transmembrane region" description="Helical" evidence="6">
    <location>
        <begin position="286"/>
        <end position="313"/>
    </location>
</feature>
<dbReference type="PANTHER" id="PTHR39087:SF2">
    <property type="entry name" value="UPF0104 MEMBRANE PROTEIN MJ1595"/>
    <property type="match status" value="1"/>
</dbReference>
<evidence type="ECO:0000256" key="2">
    <source>
        <dbReference type="ARBA" id="ARBA00022475"/>
    </source>
</evidence>
<keyword evidence="5 6" id="KW-0472">Membrane</keyword>
<feature type="transmembrane region" description="Helical" evidence="6">
    <location>
        <begin position="46"/>
        <end position="66"/>
    </location>
</feature>
<evidence type="ECO:0000256" key="1">
    <source>
        <dbReference type="ARBA" id="ARBA00004651"/>
    </source>
</evidence>
<evidence type="ECO:0000313" key="8">
    <source>
        <dbReference type="Proteomes" id="UP000078543"/>
    </source>
</evidence>
<reference evidence="7 8" key="1">
    <citation type="submission" date="2016-04" db="EMBL/GenBank/DDBJ databases">
        <title>Draft genome sequence of freshwater magnetotactic bacteria Magnetospirillum marisnigri SP-1 and Magnetospirillum moscoviense BB-1.</title>
        <authorList>
            <person name="Koziaeva V."/>
            <person name="Dziuba M.V."/>
            <person name="Ivanov T.M."/>
            <person name="Kuznetsov B."/>
            <person name="Grouzdev D.S."/>
        </authorList>
    </citation>
    <scope>NUCLEOTIDE SEQUENCE [LARGE SCALE GENOMIC DNA]</scope>
    <source>
        <strain evidence="7 8">BB-1</strain>
    </source>
</reference>
<evidence type="ECO:0008006" key="9">
    <source>
        <dbReference type="Google" id="ProtNLM"/>
    </source>
</evidence>
<sequence length="327" mass="34531">MTAPESSRRKVWLRLIAALVITAAMTAVIAAKVDIGAIGGHLTAARPGWLVAAALLVPVISLLRGIRLAIVVRRPPTPPLLAISVLHNFVASVAPMRSGELALPLLLRRLGIDAWHSAGLLLALRGYDLLAVLFFGGLATVWLGPDIPALRPLAPAALVLAIGATLTALLLPRVVAALHRLVASFAERPWMARLDRPLCGILSGFDRRRGLWVLYLVSLLTFAVNFTFFHWCAIALGADQQPMVTMFCGCAAVLAFVLPINGLASFGPIQGAWTATAALAGVPADLAFATSVLMHALFLAVSGGLALISLMFLPRPDLYNKSSTGAI</sequence>
<keyword evidence="8" id="KW-1185">Reference proteome</keyword>
<feature type="transmembrane region" description="Helical" evidence="6">
    <location>
        <begin position="243"/>
        <end position="266"/>
    </location>
</feature>
<organism evidence="7 8">
    <name type="scientific">Magnetospirillum moscoviense</name>
    <dbReference type="NCBI Taxonomy" id="1437059"/>
    <lineage>
        <taxon>Bacteria</taxon>
        <taxon>Pseudomonadati</taxon>
        <taxon>Pseudomonadota</taxon>
        <taxon>Alphaproteobacteria</taxon>
        <taxon>Rhodospirillales</taxon>
        <taxon>Rhodospirillaceae</taxon>
        <taxon>Magnetospirillum</taxon>
    </lineage>
</organism>
<dbReference type="RefSeq" id="WP_068498004.1">
    <property type="nucleotide sequence ID" value="NZ_LWQU01000104.1"/>
</dbReference>
<evidence type="ECO:0000256" key="5">
    <source>
        <dbReference type="ARBA" id="ARBA00023136"/>
    </source>
</evidence>
<accession>A0A178MWT6</accession>
<dbReference type="InterPro" id="IPR022791">
    <property type="entry name" value="L-PG_synthase/AglD"/>
</dbReference>
<keyword evidence="2" id="KW-1003">Cell membrane</keyword>
<dbReference type="GO" id="GO:0005886">
    <property type="term" value="C:plasma membrane"/>
    <property type="evidence" value="ECO:0007669"/>
    <property type="project" value="UniProtKB-SubCell"/>
</dbReference>
<protein>
    <recommendedName>
        <fullName evidence="9">Lysylphosphatidylglycerol synthetase</fullName>
    </recommendedName>
</protein>
<dbReference type="Proteomes" id="UP000078543">
    <property type="component" value="Unassembled WGS sequence"/>
</dbReference>
<evidence type="ECO:0000256" key="6">
    <source>
        <dbReference type="SAM" id="Phobius"/>
    </source>
</evidence>
<evidence type="ECO:0000256" key="3">
    <source>
        <dbReference type="ARBA" id="ARBA00022692"/>
    </source>
</evidence>
<keyword evidence="3 6" id="KW-0812">Transmembrane</keyword>
<dbReference type="EMBL" id="LWQU01000104">
    <property type="protein sequence ID" value="OAN54993.1"/>
    <property type="molecule type" value="Genomic_DNA"/>
</dbReference>